<sequence>MRCAWGAVGMRVESFSAEYLEEVLSWWSARGEGEMPAWLLPPCGVVAVDDDGPCAAGWLTVFEGVAAGQIDWLIGRPGLAPRQARAACKAVYEGLERAAREKGLRMIFASALRTPMAREARACGFRTTAEGVTHLAKAI</sequence>
<evidence type="ECO:0000313" key="1">
    <source>
        <dbReference type="EMBL" id="MCW1916980.1"/>
    </source>
</evidence>
<proteinExistence type="predicted"/>
<evidence type="ECO:0008006" key="3">
    <source>
        <dbReference type="Google" id="ProtNLM"/>
    </source>
</evidence>
<reference evidence="1" key="1">
    <citation type="submission" date="2022-10" db="EMBL/GenBank/DDBJ databases">
        <title>Luteolibacter sp. GHJ8, whole genome shotgun sequencing project.</title>
        <authorList>
            <person name="Zhao G."/>
            <person name="Shen L."/>
        </authorList>
    </citation>
    <scope>NUCLEOTIDE SEQUENCE</scope>
    <source>
        <strain evidence="1">GHJ8</strain>
    </source>
</reference>
<dbReference type="InterPro" id="IPR016181">
    <property type="entry name" value="Acyl_CoA_acyltransferase"/>
</dbReference>
<dbReference type="Proteomes" id="UP001165653">
    <property type="component" value="Unassembled WGS sequence"/>
</dbReference>
<dbReference type="EMBL" id="JAPDDR010000023">
    <property type="protein sequence ID" value="MCW1916980.1"/>
    <property type="molecule type" value="Genomic_DNA"/>
</dbReference>
<protein>
    <recommendedName>
        <fullName evidence="3">N-acetyltransferase domain-containing protein</fullName>
    </recommendedName>
</protein>
<accession>A0ABT3GB13</accession>
<dbReference type="SUPFAM" id="SSF55729">
    <property type="entry name" value="Acyl-CoA N-acyltransferases (Nat)"/>
    <property type="match status" value="1"/>
</dbReference>
<evidence type="ECO:0000313" key="2">
    <source>
        <dbReference type="Proteomes" id="UP001165653"/>
    </source>
</evidence>
<gene>
    <name evidence="1" type="ORF">OJ996_25550</name>
</gene>
<comment type="caution">
    <text evidence="1">The sequence shown here is derived from an EMBL/GenBank/DDBJ whole genome shotgun (WGS) entry which is preliminary data.</text>
</comment>
<name>A0ABT3GB13_9BACT</name>
<keyword evidence="2" id="KW-1185">Reference proteome</keyword>
<organism evidence="1 2">
    <name type="scientific">Luteolibacter rhizosphaerae</name>
    <dbReference type="NCBI Taxonomy" id="2989719"/>
    <lineage>
        <taxon>Bacteria</taxon>
        <taxon>Pseudomonadati</taxon>
        <taxon>Verrucomicrobiota</taxon>
        <taxon>Verrucomicrobiia</taxon>
        <taxon>Verrucomicrobiales</taxon>
        <taxon>Verrucomicrobiaceae</taxon>
        <taxon>Luteolibacter</taxon>
    </lineage>
</organism>